<accession>A0ACC3A6A8</accession>
<comment type="caution">
    <text evidence="1">The sequence shown here is derived from an EMBL/GenBank/DDBJ whole genome shotgun (WGS) entry which is preliminary data.</text>
</comment>
<name>A0ACC3A6A8_9EURO</name>
<keyword evidence="1" id="KW-0328">Glycosyltransferase</keyword>
<sequence length="240" mass="26602">MGQNDQILQTETAMNADGRPIKRCFLTVGATASFTSLIRAALSPQFLEILYKHDYTHLRIQYGKDGRKIFEDHAWVLPEDLKQRLNIDISGFDFRTDGLAEEMTAAKKGLTAMESDSRRKKRTGDGTEKGQAEVIKAGVEGCVISHAGSGSILDALRLEIPTVVVPNPDLLDNHQLELAEVLAEQNYVVHGKLDNLSDAIPALEDLRRKRKAWPPVVGTNQKTPRQALATVMDDELGWVD</sequence>
<evidence type="ECO:0000313" key="1">
    <source>
        <dbReference type="EMBL" id="KAJ9655929.1"/>
    </source>
</evidence>
<protein>
    <submittedName>
        <fullName evidence="1">N-acetylglucosaminyldiphosphodolichol N-acetylglucosaminyltransferase catalytic subunit alg13</fullName>
        <ecNumber evidence="1">2.4.1.141</ecNumber>
    </submittedName>
</protein>
<keyword evidence="2" id="KW-1185">Reference proteome</keyword>
<proteinExistence type="predicted"/>
<dbReference type="EMBL" id="JAPDRQ010000086">
    <property type="protein sequence ID" value="KAJ9655929.1"/>
    <property type="molecule type" value="Genomic_DNA"/>
</dbReference>
<dbReference type="EC" id="2.4.1.141" evidence="1"/>
<reference evidence="1" key="1">
    <citation type="submission" date="2022-10" db="EMBL/GenBank/DDBJ databases">
        <title>Culturing micro-colonial fungi from biological soil crusts in the Mojave desert and describing Neophaeococcomyces mojavensis, and introducing the new genera and species Taxawa tesnikishii.</title>
        <authorList>
            <person name="Kurbessoian T."/>
            <person name="Stajich J.E."/>
        </authorList>
    </citation>
    <scope>NUCLEOTIDE SEQUENCE</scope>
    <source>
        <strain evidence="1">JES_112</strain>
    </source>
</reference>
<evidence type="ECO:0000313" key="2">
    <source>
        <dbReference type="Proteomes" id="UP001172386"/>
    </source>
</evidence>
<dbReference type="Proteomes" id="UP001172386">
    <property type="component" value="Unassembled WGS sequence"/>
</dbReference>
<keyword evidence="1" id="KW-0808">Transferase</keyword>
<organism evidence="1 2">
    <name type="scientific">Neophaeococcomyces mojaviensis</name>
    <dbReference type="NCBI Taxonomy" id="3383035"/>
    <lineage>
        <taxon>Eukaryota</taxon>
        <taxon>Fungi</taxon>
        <taxon>Dikarya</taxon>
        <taxon>Ascomycota</taxon>
        <taxon>Pezizomycotina</taxon>
        <taxon>Eurotiomycetes</taxon>
        <taxon>Chaetothyriomycetidae</taxon>
        <taxon>Chaetothyriales</taxon>
        <taxon>Chaetothyriales incertae sedis</taxon>
        <taxon>Neophaeococcomyces</taxon>
    </lineage>
</organism>
<gene>
    <name evidence="1" type="primary">ALG13</name>
    <name evidence="1" type="ORF">H2198_005277</name>
</gene>